<name>A0AAD3CNL9_9STRA</name>
<evidence type="ECO:0000313" key="3">
    <source>
        <dbReference type="EMBL" id="GFH48015.1"/>
    </source>
</evidence>
<accession>A0AAD3CNL9</accession>
<organism evidence="3 4">
    <name type="scientific">Chaetoceros tenuissimus</name>
    <dbReference type="NCBI Taxonomy" id="426638"/>
    <lineage>
        <taxon>Eukaryota</taxon>
        <taxon>Sar</taxon>
        <taxon>Stramenopiles</taxon>
        <taxon>Ochrophyta</taxon>
        <taxon>Bacillariophyta</taxon>
        <taxon>Coscinodiscophyceae</taxon>
        <taxon>Chaetocerotophycidae</taxon>
        <taxon>Chaetocerotales</taxon>
        <taxon>Chaetocerotaceae</taxon>
        <taxon>Chaetoceros</taxon>
    </lineage>
</organism>
<feature type="signal peptide" evidence="2">
    <location>
        <begin position="1"/>
        <end position="44"/>
    </location>
</feature>
<keyword evidence="1" id="KW-1133">Transmembrane helix</keyword>
<dbReference type="AlphaFoldDB" id="A0AAD3CNL9"/>
<protein>
    <submittedName>
        <fullName evidence="3">Uncharacterized protein</fullName>
    </submittedName>
</protein>
<keyword evidence="2" id="KW-0732">Signal</keyword>
<keyword evidence="4" id="KW-1185">Reference proteome</keyword>
<proteinExistence type="predicted"/>
<feature type="transmembrane region" description="Helical" evidence="1">
    <location>
        <begin position="221"/>
        <end position="241"/>
    </location>
</feature>
<reference evidence="3 4" key="1">
    <citation type="journal article" date="2021" name="Sci. Rep.">
        <title>The genome of the diatom Chaetoceros tenuissimus carries an ancient integrated fragment of an extant virus.</title>
        <authorList>
            <person name="Hongo Y."/>
            <person name="Kimura K."/>
            <person name="Takaki Y."/>
            <person name="Yoshida Y."/>
            <person name="Baba S."/>
            <person name="Kobayashi G."/>
            <person name="Nagasaki K."/>
            <person name="Hano T."/>
            <person name="Tomaru Y."/>
        </authorList>
    </citation>
    <scope>NUCLEOTIDE SEQUENCE [LARGE SCALE GENOMIC DNA]</scope>
    <source>
        <strain evidence="3 4">NIES-3715</strain>
    </source>
</reference>
<dbReference type="EMBL" id="BLLK01000025">
    <property type="protein sequence ID" value="GFH48015.1"/>
    <property type="molecule type" value="Genomic_DNA"/>
</dbReference>
<gene>
    <name evidence="3" type="ORF">CTEN210_04491</name>
</gene>
<feature type="chain" id="PRO_5042153936" evidence="2">
    <location>
        <begin position="45"/>
        <end position="246"/>
    </location>
</feature>
<dbReference type="Proteomes" id="UP001054902">
    <property type="component" value="Unassembled WGS sequence"/>
</dbReference>
<sequence>MKPLSSFPIVAFTLVFHAPLHMTSKARRLIVLTSLFLSLQSLDAFQTSYSNLGFSKKRYDQDSVLINGNDKKYCSHLFRPSTKLYEHKNDNQPNYIQRKLQDVNQLEIRLDATLASCYNLCRFLIFDVTTGAKDVPGWQLSDLIMLGGAFSSCVVLSFIWTVVGVYTGIFEDRDDNDLWNVASTATIVGPLWLMIEIIAGWPPSGVLLANELNGFNVSDVLNTIATGTLGLASIMCVGKTLTAGWR</sequence>
<feature type="transmembrane region" description="Helical" evidence="1">
    <location>
        <begin position="178"/>
        <end position="201"/>
    </location>
</feature>
<comment type="caution">
    <text evidence="3">The sequence shown here is derived from an EMBL/GenBank/DDBJ whole genome shotgun (WGS) entry which is preliminary data.</text>
</comment>
<feature type="transmembrane region" description="Helical" evidence="1">
    <location>
        <begin position="143"/>
        <end position="166"/>
    </location>
</feature>
<keyword evidence="1" id="KW-0812">Transmembrane</keyword>
<evidence type="ECO:0000256" key="2">
    <source>
        <dbReference type="SAM" id="SignalP"/>
    </source>
</evidence>
<evidence type="ECO:0000313" key="4">
    <source>
        <dbReference type="Proteomes" id="UP001054902"/>
    </source>
</evidence>
<keyword evidence="1" id="KW-0472">Membrane</keyword>
<evidence type="ECO:0000256" key="1">
    <source>
        <dbReference type="SAM" id="Phobius"/>
    </source>
</evidence>